<dbReference type="AlphaFoldDB" id="A0A1U9Z8V4"/>
<proteinExistence type="predicted"/>
<reference evidence="3 4" key="1">
    <citation type="submission" date="2017-03" db="EMBL/GenBank/DDBJ databases">
        <title>Foreign affairs: Plasmid Transfer between Roseobacters and Rhizobia.</title>
        <authorList>
            <person name="Bartling P."/>
            <person name="Bunk B."/>
            <person name="Overmann J."/>
            <person name="Brinkmann H."/>
            <person name="Petersen J."/>
        </authorList>
    </citation>
    <scope>NUCLEOTIDE SEQUENCE [LARGE SCALE GENOMIC DNA]</scope>
    <source>
        <strain evidence="3 4">MACL11</strain>
        <plasmid evidence="4">Plasmid pmm593</plasmid>
    </source>
</reference>
<gene>
    <name evidence="3" type="primary">lysDH</name>
    <name evidence="3" type="ORF">Mame_04833</name>
</gene>
<geneLocation type="plasmid" evidence="4">
    <name>pmm593</name>
</geneLocation>
<keyword evidence="3" id="KW-0614">Plasmid</keyword>
<feature type="domain" description="Saccharopine dehydrogenase NADP binding" evidence="1">
    <location>
        <begin position="6"/>
        <end position="105"/>
    </location>
</feature>
<dbReference type="SUPFAM" id="SSF51735">
    <property type="entry name" value="NAD(P)-binding Rossmann-fold domains"/>
    <property type="match status" value="1"/>
</dbReference>
<dbReference type="Pfam" id="PF03435">
    <property type="entry name" value="Sacchrp_dh_NADP"/>
    <property type="match status" value="1"/>
</dbReference>
<organism evidence="3 4">
    <name type="scientific">Martelella mediterranea DSM 17316</name>
    <dbReference type="NCBI Taxonomy" id="1122214"/>
    <lineage>
        <taxon>Bacteria</taxon>
        <taxon>Pseudomonadati</taxon>
        <taxon>Pseudomonadota</taxon>
        <taxon>Alphaproteobacteria</taxon>
        <taxon>Hyphomicrobiales</taxon>
        <taxon>Aurantimonadaceae</taxon>
        <taxon>Martelella</taxon>
    </lineage>
</organism>
<name>A0A1U9Z8V4_9HYPH</name>
<evidence type="ECO:0000313" key="4">
    <source>
        <dbReference type="Proteomes" id="UP000191135"/>
    </source>
</evidence>
<dbReference type="Gene3D" id="3.30.360.10">
    <property type="entry name" value="Dihydrodipicolinate Reductase, domain 2"/>
    <property type="match status" value="1"/>
</dbReference>
<dbReference type="RefSeq" id="WP_018066808.1">
    <property type="nucleotide sequence ID" value="NZ_AQWH01000028.1"/>
</dbReference>
<dbReference type="InterPro" id="IPR005097">
    <property type="entry name" value="Sacchrp_dh_NADP-bd"/>
</dbReference>
<dbReference type="SUPFAM" id="SSF55347">
    <property type="entry name" value="Glyceraldehyde-3-phosphate dehydrogenase-like, C-terminal domain"/>
    <property type="match status" value="1"/>
</dbReference>
<dbReference type="Gene3D" id="3.40.50.720">
    <property type="entry name" value="NAD(P)-binding Rossmann-like Domain"/>
    <property type="match status" value="1"/>
</dbReference>
<keyword evidence="4" id="KW-1185">Reference proteome</keyword>
<evidence type="ECO:0000259" key="2">
    <source>
        <dbReference type="Pfam" id="PF16653"/>
    </source>
</evidence>
<dbReference type="InterPro" id="IPR032095">
    <property type="entry name" value="Sacchrp_dh-like_C"/>
</dbReference>
<dbReference type="Pfam" id="PF16653">
    <property type="entry name" value="Sacchrp_dh_C"/>
    <property type="match status" value="1"/>
</dbReference>
<keyword evidence="3" id="KW-0560">Oxidoreductase</keyword>
<dbReference type="KEGG" id="mmed:Mame_04833"/>
<dbReference type="InterPro" id="IPR036291">
    <property type="entry name" value="NAD(P)-bd_dom_sf"/>
</dbReference>
<dbReference type="EC" id="1.4.1.18" evidence="3"/>
<sequence>MDRFKIAIFGAGKVGSALAATLCLTSDIDVTIIDPSEEALDAFASLGLPVKALRQRQNEKMPAEARGSDLIVAAAPDWASSGIAELAGASNAHFLDFSPIRPENLSLLQQLARTRVVLSGAGVAPGLVDNIASGLMEPGRTISDLTIRVGSLPRYPTNRLGYGQIWDIDAMIEEYTRACEAVQDGKAVFLKPLEHLEKVILDGTAYECFTTARGLSDLTPYLEAGVRNVTFKTLRYPGHLDYMRFLLDDLGLKTRRDMLRSLLMNGLPVIDEDELLLFLTARSTHRNRPAERSLSLRFRSDRHQSFNAMTSVAAAYAASLIDLLRKGAFGVSGMVAHNRIESEQLLENPFLKRLLVA</sequence>
<accession>A0A1U9Z8V4</accession>
<dbReference type="OrthoDB" id="9769367at2"/>
<dbReference type="eggNOG" id="COG1748">
    <property type="taxonomic scope" value="Bacteria"/>
</dbReference>
<protein>
    <submittedName>
        <fullName evidence="3">Lysine 6-dehydrogenase</fullName>
        <ecNumber evidence="3">1.4.1.18</ecNumber>
    </submittedName>
</protein>
<dbReference type="EMBL" id="CP020331">
    <property type="protein sequence ID" value="AQZ54125.1"/>
    <property type="molecule type" value="Genomic_DNA"/>
</dbReference>
<evidence type="ECO:0000313" key="3">
    <source>
        <dbReference type="EMBL" id="AQZ54125.1"/>
    </source>
</evidence>
<dbReference type="Proteomes" id="UP000191135">
    <property type="component" value="Plasmid pMM593"/>
</dbReference>
<evidence type="ECO:0000259" key="1">
    <source>
        <dbReference type="Pfam" id="PF03435"/>
    </source>
</evidence>
<feature type="domain" description="Saccharopine dehydrogenase-like C-terminal" evidence="2">
    <location>
        <begin position="122"/>
        <end position="354"/>
    </location>
</feature>
<dbReference type="GO" id="GO:0050303">
    <property type="term" value="F:lysine 6-dehydrogenase activity"/>
    <property type="evidence" value="ECO:0007669"/>
    <property type="project" value="UniProtKB-EC"/>
</dbReference>